<evidence type="ECO:0000313" key="9">
    <source>
        <dbReference type="Proteomes" id="UP000062398"/>
    </source>
</evidence>
<evidence type="ECO:0000313" key="7">
    <source>
        <dbReference type="Proteomes" id="UP000056255"/>
    </source>
</evidence>
<accession>A0A0K1SX14</accession>
<evidence type="ECO:0000313" key="5">
    <source>
        <dbReference type="EMBL" id="AKV81577.1"/>
    </source>
</evidence>
<evidence type="ECO:0000313" key="11">
    <source>
        <dbReference type="Proteomes" id="UP000068832"/>
    </source>
</evidence>
<keyword evidence="1" id="KW-0472">Membrane</keyword>
<dbReference type="Proteomes" id="UP000068832">
    <property type="component" value="Chromosome"/>
</dbReference>
<dbReference type="Proteomes" id="UP000056255">
    <property type="component" value="Chromosome"/>
</dbReference>
<evidence type="ECO:0000256" key="1">
    <source>
        <dbReference type="SAM" id="Phobius"/>
    </source>
</evidence>
<organism evidence="4 9">
    <name type="scientific">Metallosphaera sedula</name>
    <dbReference type="NCBI Taxonomy" id="43687"/>
    <lineage>
        <taxon>Archaea</taxon>
        <taxon>Thermoproteota</taxon>
        <taxon>Thermoprotei</taxon>
        <taxon>Sulfolobales</taxon>
        <taxon>Sulfolobaceae</taxon>
        <taxon>Metallosphaera</taxon>
    </lineage>
</organism>
<keyword evidence="1" id="KW-0812">Transmembrane</keyword>
<gene>
    <name evidence="2" type="ORF">MsedA_1933</name>
    <name evidence="3" type="ORF">MsedB_1935</name>
    <name evidence="4" type="ORF">MsedC_1933</name>
    <name evidence="5" type="ORF">MsedD_1934</name>
    <name evidence="6" type="ORF">MsedE_1934</name>
</gene>
<evidence type="ECO:0000313" key="6">
    <source>
        <dbReference type="EMBL" id="AKV83809.1"/>
    </source>
</evidence>
<evidence type="ECO:0000313" key="3">
    <source>
        <dbReference type="EMBL" id="AKV77080.1"/>
    </source>
</evidence>
<dbReference type="RefSeq" id="WP_048060161.1">
    <property type="nucleotide sequence ID" value="NZ_CP008822.1"/>
</dbReference>
<sequence>MGKGEIYKEPLAFLKNLNLPLNTKKDMAPITTIPITISGKKAIYHGGGGGDNSTVEELFAGINVPGGKYTGPKGVPFIGYIVVVVTVLCHLKKDCP</sequence>
<dbReference type="EMBL" id="CP012173">
    <property type="protein sequence ID" value="AKV77080.1"/>
    <property type="molecule type" value="Genomic_DNA"/>
</dbReference>
<dbReference type="AlphaFoldDB" id="A0A0K1SX14"/>
<dbReference type="EMBL" id="CP012174">
    <property type="protein sequence ID" value="AKV79332.1"/>
    <property type="molecule type" value="Genomic_DNA"/>
</dbReference>
<reference evidence="6 7" key="2">
    <citation type="submission" date="2015-07" db="EMBL/GenBank/DDBJ databases">
        <title>Physiological, transcriptional responses and genome re-sequencing of acid resistant extremely thermoacidophilic Metallosphaera sedula SARC-M1.</title>
        <authorList>
            <person name="Ai C."/>
            <person name="McCarthy S."/>
            <person name="Eckrich V."/>
            <person name="Rudrappa D."/>
            <person name="Qiu G."/>
            <person name="Blum P."/>
        </authorList>
    </citation>
    <scope>NUCLEOTIDE SEQUENCE [LARGE SCALE GENOMIC DNA]</scope>
    <source>
        <strain evidence="6 7">SARC-M1</strain>
    </source>
</reference>
<evidence type="ECO:0000313" key="8">
    <source>
        <dbReference type="Proteomes" id="UP000061362"/>
    </source>
</evidence>
<dbReference type="EMBL" id="CP012172">
    <property type="protein sequence ID" value="AKV74844.1"/>
    <property type="molecule type" value="Genomic_DNA"/>
</dbReference>
<proteinExistence type="predicted"/>
<evidence type="ECO:0000313" key="10">
    <source>
        <dbReference type="Proteomes" id="UP000062475"/>
    </source>
</evidence>
<dbReference type="EMBL" id="CP012175">
    <property type="protein sequence ID" value="AKV81577.1"/>
    <property type="molecule type" value="Genomic_DNA"/>
</dbReference>
<evidence type="ECO:0000313" key="2">
    <source>
        <dbReference type="EMBL" id="AKV74844.1"/>
    </source>
</evidence>
<keyword evidence="1" id="KW-1133">Transmembrane helix</keyword>
<feature type="transmembrane region" description="Helical" evidence="1">
    <location>
        <begin position="74"/>
        <end position="91"/>
    </location>
</feature>
<dbReference type="Proteomes" id="UP000062398">
    <property type="component" value="Chromosome"/>
</dbReference>
<dbReference type="Proteomes" id="UP000061362">
    <property type="component" value="Chromosome"/>
</dbReference>
<protein>
    <submittedName>
        <fullName evidence="4">Uncharacterized protein</fullName>
    </submittedName>
</protein>
<reference evidence="8 9" key="1">
    <citation type="journal article" date="2015" name="Genome Announc.">
        <title>Complete Genome Sequences of Evolved Arsenate-Resistant Metallosphaera sedula Strains.</title>
        <authorList>
            <person name="Ai C."/>
            <person name="McCarthy S."/>
            <person name="Schackwitz W."/>
            <person name="Martin J."/>
            <person name="Lipzen A."/>
            <person name="Blum P."/>
        </authorList>
    </citation>
    <scope>NUCLEOTIDE SEQUENCE [LARGE SCALE GENOMIC DNA]</scope>
    <source>
        <strain evidence="4 9">ARS120-1</strain>
        <strain evidence="5 8">ARS120-2</strain>
        <strain evidence="2 11">ARS50-1</strain>
        <strain evidence="3 10">ARS50-2</strain>
    </source>
</reference>
<dbReference type="PATRIC" id="fig|43687.5.peg.2043"/>
<dbReference type="GeneID" id="97613009"/>
<name>A0A0K1SX14_9CREN</name>
<dbReference type="Proteomes" id="UP000062475">
    <property type="component" value="Chromosome"/>
</dbReference>
<dbReference type="EMBL" id="CP012176">
    <property type="protein sequence ID" value="AKV83809.1"/>
    <property type="molecule type" value="Genomic_DNA"/>
</dbReference>
<evidence type="ECO:0000313" key="4">
    <source>
        <dbReference type="EMBL" id="AKV79332.1"/>
    </source>
</evidence>